<comment type="caution">
    <text evidence="3">The sequence shown here is derived from an EMBL/GenBank/DDBJ whole genome shotgun (WGS) entry which is preliminary data.</text>
</comment>
<accession>A0AAE0F125</accession>
<dbReference type="SUPFAM" id="SSF51197">
    <property type="entry name" value="Clavaminate synthase-like"/>
    <property type="match status" value="1"/>
</dbReference>
<dbReference type="EMBL" id="LGRX02028567">
    <property type="protein sequence ID" value="KAK3247898.1"/>
    <property type="molecule type" value="Genomic_DNA"/>
</dbReference>
<dbReference type="InterPro" id="IPR029071">
    <property type="entry name" value="Ubiquitin-like_domsf"/>
</dbReference>
<dbReference type="PROSITE" id="PS50053">
    <property type="entry name" value="UBIQUITIN_2"/>
    <property type="match status" value="2"/>
</dbReference>
<dbReference type="InterPro" id="IPR000626">
    <property type="entry name" value="Ubiquitin-like_dom"/>
</dbReference>
<dbReference type="PANTHER" id="PTHR10666">
    <property type="entry name" value="UBIQUITIN"/>
    <property type="match status" value="1"/>
</dbReference>
<evidence type="ECO:0000313" key="3">
    <source>
        <dbReference type="EMBL" id="KAK3247898.1"/>
    </source>
</evidence>
<dbReference type="SMART" id="SM00213">
    <property type="entry name" value="UBQ"/>
    <property type="match status" value="2"/>
</dbReference>
<dbReference type="Pfam" id="PF00240">
    <property type="entry name" value="ubiquitin"/>
    <property type="match status" value="2"/>
</dbReference>
<dbReference type="AlphaFoldDB" id="A0AAE0F125"/>
<keyword evidence="4" id="KW-1185">Reference proteome</keyword>
<evidence type="ECO:0000256" key="1">
    <source>
        <dbReference type="ARBA" id="ARBA00022499"/>
    </source>
</evidence>
<sequence>MELLNFFVKTPTGKTITVSESENLAVGRLVARIGVIEGFDPDLNLGTSVVFEGQELEYHRTLDNYDIQSGDTVHFVTRLPSQDWTKLFVKTLIGTTLPIVAGSLDTFTVCDLKFKIEQKHGIPPDQQRLIFAGRQMQDGSTLKHNNLENESTIHLGLRLRGMISTFTSKPEDANDPDTNATLSYLMLSDEERQQLDDVQKPLPSLRRIANTYDNIRFIQGVGDADKNYTFTENVLDPEACEALSSFLSFLWKETSTTAPVGRVDLRANLPEEAFLRLLSGYATRRDDGRARMQTQGSLKTLWRNSRTDTSRAKFALRMTRGPTNACIDFHCDGGYATYTLQVALNEPTEYCGGRLCFYVPHVNSAADRIEEPQRKAGSMTAHSRNVLHAVTTLTSGTRMSLFVVDINNGLGQQGVFNVEMKHVEHFLEAFALPGLGKRKADSMKEVD</sequence>
<proteinExistence type="predicted"/>
<dbReference type="InterPro" id="IPR050158">
    <property type="entry name" value="Ubiquitin_ubiquitin-like"/>
</dbReference>
<evidence type="ECO:0000313" key="4">
    <source>
        <dbReference type="Proteomes" id="UP001190700"/>
    </source>
</evidence>
<protein>
    <recommendedName>
        <fullName evidence="2">Ubiquitin-like domain-containing protein</fullName>
    </recommendedName>
</protein>
<dbReference type="Proteomes" id="UP001190700">
    <property type="component" value="Unassembled WGS sequence"/>
</dbReference>
<feature type="domain" description="Ubiquitin-like" evidence="2">
    <location>
        <begin position="85"/>
        <end position="162"/>
    </location>
</feature>
<feature type="domain" description="Ubiquitin-like" evidence="2">
    <location>
        <begin position="4"/>
        <end position="82"/>
    </location>
</feature>
<keyword evidence="1" id="KW-1017">Isopeptide bond</keyword>
<name>A0AAE0F125_9CHLO</name>
<dbReference type="Gene3D" id="2.60.120.620">
    <property type="entry name" value="q2cbj1_9rhob like domain"/>
    <property type="match status" value="1"/>
</dbReference>
<reference evidence="3 4" key="1">
    <citation type="journal article" date="2015" name="Genome Biol. Evol.">
        <title>Comparative Genomics of a Bacterivorous Green Alga Reveals Evolutionary Causalities and Consequences of Phago-Mixotrophic Mode of Nutrition.</title>
        <authorList>
            <person name="Burns J.A."/>
            <person name="Paasch A."/>
            <person name="Narechania A."/>
            <person name="Kim E."/>
        </authorList>
    </citation>
    <scope>NUCLEOTIDE SEQUENCE [LARGE SCALE GENOMIC DNA]</scope>
    <source>
        <strain evidence="3 4">PLY_AMNH</strain>
    </source>
</reference>
<gene>
    <name evidence="3" type="ORF">CYMTET_42618</name>
</gene>
<dbReference type="GO" id="GO:0003729">
    <property type="term" value="F:mRNA binding"/>
    <property type="evidence" value="ECO:0007669"/>
    <property type="project" value="UniProtKB-ARBA"/>
</dbReference>
<evidence type="ECO:0000259" key="2">
    <source>
        <dbReference type="PROSITE" id="PS50053"/>
    </source>
</evidence>
<organism evidence="3 4">
    <name type="scientific">Cymbomonas tetramitiformis</name>
    <dbReference type="NCBI Taxonomy" id="36881"/>
    <lineage>
        <taxon>Eukaryota</taxon>
        <taxon>Viridiplantae</taxon>
        <taxon>Chlorophyta</taxon>
        <taxon>Pyramimonadophyceae</taxon>
        <taxon>Pyramimonadales</taxon>
        <taxon>Pyramimonadaceae</taxon>
        <taxon>Cymbomonas</taxon>
    </lineage>
</organism>
<dbReference type="SUPFAM" id="SSF54236">
    <property type="entry name" value="Ubiquitin-like"/>
    <property type="match status" value="2"/>
</dbReference>
<dbReference type="Gene3D" id="3.10.20.90">
    <property type="entry name" value="Phosphatidylinositol 3-kinase Catalytic Subunit, Chain A, domain 1"/>
    <property type="match status" value="2"/>
</dbReference>